<accession>A0A9D4IFC5</accession>
<proteinExistence type="predicted"/>
<evidence type="ECO:0000313" key="2">
    <source>
        <dbReference type="Proteomes" id="UP000828390"/>
    </source>
</evidence>
<dbReference type="Proteomes" id="UP000828390">
    <property type="component" value="Unassembled WGS sequence"/>
</dbReference>
<reference evidence="1" key="1">
    <citation type="journal article" date="2019" name="bioRxiv">
        <title>The Genome of the Zebra Mussel, Dreissena polymorpha: A Resource for Invasive Species Research.</title>
        <authorList>
            <person name="McCartney M.A."/>
            <person name="Auch B."/>
            <person name="Kono T."/>
            <person name="Mallez S."/>
            <person name="Zhang Y."/>
            <person name="Obille A."/>
            <person name="Becker A."/>
            <person name="Abrahante J.E."/>
            <person name="Garbe J."/>
            <person name="Badalamenti J.P."/>
            <person name="Herman A."/>
            <person name="Mangelson H."/>
            <person name="Liachko I."/>
            <person name="Sullivan S."/>
            <person name="Sone E.D."/>
            <person name="Koren S."/>
            <person name="Silverstein K.A.T."/>
            <person name="Beckman K.B."/>
            <person name="Gohl D.M."/>
        </authorList>
    </citation>
    <scope>NUCLEOTIDE SEQUENCE</scope>
    <source>
        <strain evidence="1">Duluth1</strain>
        <tissue evidence="1">Whole animal</tissue>
    </source>
</reference>
<gene>
    <name evidence="1" type="ORF">DPMN_171204</name>
</gene>
<evidence type="ECO:0008006" key="3">
    <source>
        <dbReference type="Google" id="ProtNLM"/>
    </source>
</evidence>
<comment type="caution">
    <text evidence="1">The sequence shown here is derived from an EMBL/GenBank/DDBJ whole genome shotgun (WGS) entry which is preliminary data.</text>
</comment>
<dbReference type="AlphaFoldDB" id="A0A9D4IFC5"/>
<keyword evidence="2" id="KW-1185">Reference proteome</keyword>
<protein>
    <recommendedName>
        <fullName evidence="3">Transposase</fullName>
    </recommendedName>
</protein>
<reference evidence="1" key="2">
    <citation type="submission" date="2020-11" db="EMBL/GenBank/DDBJ databases">
        <authorList>
            <person name="McCartney M.A."/>
            <person name="Auch B."/>
            <person name="Kono T."/>
            <person name="Mallez S."/>
            <person name="Becker A."/>
            <person name="Gohl D.M."/>
            <person name="Silverstein K.A.T."/>
            <person name="Koren S."/>
            <person name="Bechman K.B."/>
            <person name="Herman A."/>
            <person name="Abrahante J.E."/>
            <person name="Garbe J."/>
        </authorList>
    </citation>
    <scope>NUCLEOTIDE SEQUENCE</scope>
    <source>
        <strain evidence="1">Duluth1</strain>
        <tissue evidence="1">Whole animal</tissue>
    </source>
</reference>
<evidence type="ECO:0000313" key="1">
    <source>
        <dbReference type="EMBL" id="KAH3769923.1"/>
    </source>
</evidence>
<name>A0A9D4IFC5_DREPO</name>
<sequence>MTVTFYFSRLERGRAVFPGREMKGCAFHWSQAVWRRVQHEGLAEVYRRCGGVFKFIRMLMALQFLPAITGINTLRKKPPSLKTVERKKPPFIVCIRGRNHLASFA</sequence>
<dbReference type="EMBL" id="JAIWYP010000009">
    <property type="protein sequence ID" value="KAH3769923.1"/>
    <property type="molecule type" value="Genomic_DNA"/>
</dbReference>
<organism evidence="1 2">
    <name type="scientific">Dreissena polymorpha</name>
    <name type="common">Zebra mussel</name>
    <name type="synonym">Mytilus polymorpha</name>
    <dbReference type="NCBI Taxonomy" id="45954"/>
    <lineage>
        <taxon>Eukaryota</taxon>
        <taxon>Metazoa</taxon>
        <taxon>Spiralia</taxon>
        <taxon>Lophotrochozoa</taxon>
        <taxon>Mollusca</taxon>
        <taxon>Bivalvia</taxon>
        <taxon>Autobranchia</taxon>
        <taxon>Heteroconchia</taxon>
        <taxon>Euheterodonta</taxon>
        <taxon>Imparidentia</taxon>
        <taxon>Neoheterodontei</taxon>
        <taxon>Myida</taxon>
        <taxon>Dreissenoidea</taxon>
        <taxon>Dreissenidae</taxon>
        <taxon>Dreissena</taxon>
    </lineage>
</organism>